<dbReference type="PANTHER" id="PTHR33744">
    <property type="entry name" value="CARBOHYDRATE DIACID REGULATOR"/>
    <property type="match status" value="1"/>
</dbReference>
<keyword evidence="6" id="KW-1185">Reference proteome</keyword>
<dbReference type="InterPro" id="IPR025751">
    <property type="entry name" value="RsbRD_N_dom"/>
</dbReference>
<evidence type="ECO:0000259" key="3">
    <source>
        <dbReference type="Pfam" id="PF14361"/>
    </source>
</evidence>
<evidence type="ECO:0000259" key="4">
    <source>
        <dbReference type="Pfam" id="PF17853"/>
    </source>
</evidence>
<dbReference type="EMBL" id="JAPNUD010000231">
    <property type="protein sequence ID" value="MDA0646849.1"/>
    <property type="molecule type" value="Genomic_DNA"/>
</dbReference>
<sequence length="383" mass="40708">MTVPEFDLEEIAARASADAGGVPARWLGEYLPLLAQVSRTQGHLDGAALARMRECGETAARDGIPLRAVIDVHLSATWLAWPTLPGIVGARRAQELRSAGEAIFRAADRSAGALVEGYEGAQRLEIRREEAVRREFVDDLLQGRGDLGTVVERAGRFGLRLAAAHLVCVAEAGRPFHDGGPVARHVEAAMDVRDVLIATKDGLLVCVAPGHADGVSEAFAARVRQALGGEESLRVGVGRAHEGPGGVVRSFDEARSVVEFGRLLELEQEVLYASELLVLQVLLRDRAAIAELVEAVLGPLRAARGGPATLLETLFAYFASGAVATATASRLHVGVRTVTYRLGRIQRLTGYDLGQPIQRHALETATLGARLLGWPGAQSSPGT</sequence>
<dbReference type="InterPro" id="IPR041522">
    <property type="entry name" value="CdaR_GGDEF"/>
</dbReference>
<comment type="similarity">
    <text evidence="1">Belongs to the CdaR family.</text>
</comment>
<gene>
    <name evidence="5" type="ORF">OUY24_40015</name>
</gene>
<organism evidence="5 6">
    <name type="scientific">Nonomuraea ferruginea</name>
    <dbReference type="NCBI Taxonomy" id="46174"/>
    <lineage>
        <taxon>Bacteria</taxon>
        <taxon>Bacillati</taxon>
        <taxon>Actinomycetota</taxon>
        <taxon>Actinomycetes</taxon>
        <taxon>Streptosporangiales</taxon>
        <taxon>Streptosporangiaceae</taxon>
        <taxon>Nonomuraea</taxon>
    </lineage>
</organism>
<dbReference type="Pfam" id="PF17853">
    <property type="entry name" value="GGDEF_2"/>
    <property type="match status" value="1"/>
</dbReference>
<dbReference type="Pfam" id="PF14361">
    <property type="entry name" value="RsbRD_N"/>
    <property type="match status" value="1"/>
</dbReference>
<dbReference type="PANTHER" id="PTHR33744:SF1">
    <property type="entry name" value="DNA-BINDING TRANSCRIPTIONAL ACTIVATOR ADER"/>
    <property type="match status" value="1"/>
</dbReference>
<dbReference type="Pfam" id="PF13556">
    <property type="entry name" value="HTH_30"/>
    <property type="match status" value="1"/>
</dbReference>
<feature type="domain" description="PucR C-terminal helix-turn-helix" evidence="2">
    <location>
        <begin position="310"/>
        <end position="365"/>
    </location>
</feature>
<evidence type="ECO:0000259" key="2">
    <source>
        <dbReference type="Pfam" id="PF13556"/>
    </source>
</evidence>
<feature type="domain" description="CdaR GGDEF-like" evidence="4">
    <location>
        <begin position="144"/>
        <end position="258"/>
    </location>
</feature>
<proteinExistence type="inferred from homology"/>
<accession>A0ABT4TC73</accession>
<dbReference type="InterPro" id="IPR025736">
    <property type="entry name" value="PucR_C-HTH_dom"/>
</dbReference>
<evidence type="ECO:0000313" key="6">
    <source>
        <dbReference type="Proteomes" id="UP001212498"/>
    </source>
</evidence>
<evidence type="ECO:0000313" key="5">
    <source>
        <dbReference type="EMBL" id="MDA0646849.1"/>
    </source>
</evidence>
<dbReference type="InterPro" id="IPR051448">
    <property type="entry name" value="CdaR-like_regulators"/>
</dbReference>
<dbReference type="Proteomes" id="UP001212498">
    <property type="component" value="Unassembled WGS sequence"/>
</dbReference>
<reference evidence="5 6" key="1">
    <citation type="submission" date="2022-11" db="EMBL/GenBank/DDBJ databases">
        <title>Nonomuraea corallina sp. nov., a new species of the genus Nonomuraea isolated from sea side sediment in Thai sea.</title>
        <authorList>
            <person name="Ngamcharungchit C."/>
            <person name="Matsumoto A."/>
            <person name="Suriyachadkun C."/>
            <person name="Panbangred W."/>
            <person name="Inahashi Y."/>
            <person name="Intra B."/>
        </authorList>
    </citation>
    <scope>NUCLEOTIDE SEQUENCE [LARGE SCALE GENOMIC DNA]</scope>
    <source>
        <strain evidence="5 6">DSM 43553</strain>
    </source>
</reference>
<protein>
    <submittedName>
        <fullName evidence="5">Helix-turn-helix domain-containing protein</fullName>
    </submittedName>
</protein>
<dbReference type="RefSeq" id="WP_271280009.1">
    <property type="nucleotide sequence ID" value="NZ_BAABFD010000002.1"/>
</dbReference>
<dbReference type="Gene3D" id="1.10.10.2840">
    <property type="entry name" value="PucR C-terminal helix-turn-helix domain"/>
    <property type="match status" value="1"/>
</dbReference>
<dbReference type="InterPro" id="IPR042070">
    <property type="entry name" value="PucR_C-HTH_sf"/>
</dbReference>
<name>A0ABT4TC73_9ACTN</name>
<evidence type="ECO:0000256" key="1">
    <source>
        <dbReference type="ARBA" id="ARBA00006754"/>
    </source>
</evidence>
<comment type="caution">
    <text evidence="5">The sequence shown here is derived from an EMBL/GenBank/DDBJ whole genome shotgun (WGS) entry which is preliminary data.</text>
</comment>
<feature type="domain" description="RsbT co-antagonist protein RsbRD N-terminal" evidence="3">
    <location>
        <begin position="35"/>
        <end position="133"/>
    </location>
</feature>